<sequence length="87" mass="10595">MIKELQWEKERQCLVTEITKLHATIEKYRQFAETVRTAKTMDFSIYEEIPSDWLSIDRDDYEEIMEALSRLDVWRPWSTEVIKRHST</sequence>
<accession>A0ABQ3N565</accession>
<dbReference type="EMBL" id="BNDS01000015">
    <property type="protein sequence ID" value="GHH99804.1"/>
    <property type="molecule type" value="Genomic_DNA"/>
</dbReference>
<protein>
    <submittedName>
        <fullName evidence="1">Uncharacterized protein</fullName>
    </submittedName>
</protein>
<proteinExistence type="predicted"/>
<dbReference type="Proteomes" id="UP000637074">
    <property type="component" value="Unassembled WGS sequence"/>
</dbReference>
<dbReference type="RefSeq" id="WP_223282756.1">
    <property type="nucleotide sequence ID" value="NZ_BNDS01000015.1"/>
</dbReference>
<keyword evidence="2" id="KW-1185">Reference proteome</keyword>
<name>A0ABQ3N565_9BACI</name>
<comment type="caution">
    <text evidence="1">The sequence shown here is derived from an EMBL/GenBank/DDBJ whole genome shotgun (WGS) entry which is preliminary data.</text>
</comment>
<organism evidence="1 2">
    <name type="scientific">Neobacillus kokaensis</name>
    <dbReference type="NCBI Taxonomy" id="2759023"/>
    <lineage>
        <taxon>Bacteria</taxon>
        <taxon>Bacillati</taxon>
        <taxon>Bacillota</taxon>
        <taxon>Bacilli</taxon>
        <taxon>Bacillales</taxon>
        <taxon>Bacillaceae</taxon>
        <taxon>Neobacillus</taxon>
    </lineage>
</organism>
<reference evidence="1 2" key="1">
    <citation type="journal article" date="2022" name="Int. J. Syst. Evol. Microbiol.">
        <title>Neobacillus kokaensis sp. nov., isolated from soil.</title>
        <authorList>
            <person name="Yuki K."/>
            <person name="Matsubara H."/>
            <person name="Yamaguchi S."/>
        </authorList>
    </citation>
    <scope>NUCLEOTIDE SEQUENCE [LARGE SCALE GENOMIC DNA]</scope>
    <source>
        <strain evidence="1 2">LOB 377</strain>
    </source>
</reference>
<evidence type="ECO:0000313" key="1">
    <source>
        <dbReference type="EMBL" id="GHH99804.1"/>
    </source>
</evidence>
<evidence type="ECO:0000313" key="2">
    <source>
        <dbReference type="Proteomes" id="UP000637074"/>
    </source>
</evidence>
<gene>
    <name evidence="1" type="ORF">AM1BK_33470</name>
</gene>